<comment type="similarity">
    <text evidence="1">Belongs to the short-chain dehydrogenases/reductases (SDR) family.</text>
</comment>
<dbReference type="SUPFAM" id="SSF51735">
    <property type="entry name" value="NAD(P)-binding Rossmann-fold domains"/>
    <property type="match status" value="1"/>
</dbReference>
<dbReference type="PANTHER" id="PTHR43975">
    <property type="entry name" value="ZGC:101858"/>
    <property type="match status" value="1"/>
</dbReference>
<reference evidence="3" key="1">
    <citation type="submission" date="2022-11" db="UniProtKB">
        <authorList>
            <consortium name="WormBaseParasite"/>
        </authorList>
    </citation>
    <scope>IDENTIFICATION</scope>
</reference>
<dbReference type="Pfam" id="PF00106">
    <property type="entry name" value="adh_short"/>
    <property type="match status" value="1"/>
</dbReference>
<evidence type="ECO:0000313" key="2">
    <source>
        <dbReference type="Proteomes" id="UP000887540"/>
    </source>
</evidence>
<dbReference type="InterPro" id="IPR036291">
    <property type="entry name" value="NAD(P)-bd_dom_sf"/>
</dbReference>
<keyword evidence="2" id="KW-1185">Reference proteome</keyword>
<organism evidence="2 3">
    <name type="scientific">Acrobeloides nanus</name>
    <dbReference type="NCBI Taxonomy" id="290746"/>
    <lineage>
        <taxon>Eukaryota</taxon>
        <taxon>Metazoa</taxon>
        <taxon>Ecdysozoa</taxon>
        <taxon>Nematoda</taxon>
        <taxon>Chromadorea</taxon>
        <taxon>Rhabditida</taxon>
        <taxon>Tylenchina</taxon>
        <taxon>Cephalobomorpha</taxon>
        <taxon>Cephaloboidea</taxon>
        <taxon>Cephalobidae</taxon>
        <taxon>Acrobeloides</taxon>
    </lineage>
</organism>
<dbReference type="PANTHER" id="PTHR43975:SF2">
    <property type="entry name" value="EG:BACR7A4.14 PROTEIN-RELATED"/>
    <property type="match status" value="1"/>
</dbReference>
<dbReference type="Gene3D" id="3.40.50.720">
    <property type="entry name" value="NAD(P)-binding Rossmann-like Domain"/>
    <property type="match status" value="2"/>
</dbReference>
<dbReference type="InterPro" id="IPR002347">
    <property type="entry name" value="SDR_fam"/>
</dbReference>
<proteinExistence type="inferred from homology"/>
<dbReference type="Pfam" id="PF13561">
    <property type="entry name" value="adh_short_C2"/>
    <property type="match status" value="1"/>
</dbReference>
<dbReference type="AlphaFoldDB" id="A0A914EIP4"/>
<name>A0A914EIP4_9BILA</name>
<dbReference type="PRINTS" id="PR00081">
    <property type="entry name" value="GDHRDH"/>
</dbReference>
<dbReference type="PRINTS" id="PR00080">
    <property type="entry name" value="SDRFAMILY"/>
</dbReference>
<dbReference type="Proteomes" id="UP000887540">
    <property type="component" value="Unplaced"/>
</dbReference>
<evidence type="ECO:0000313" key="3">
    <source>
        <dbReference type="WBParaSite" id="ACRNAN_scaffold866.g24489.t1"/>
    </source>
</evidence>
<sequence>MSRFVDKVVIVTGSSSGIGQENAIHFAEEGAKVVITGRNAEGLDRTIKIMQEKGVPADRILSIKGSINEPGFPEELIKQTIEKWGRNAEGLDRTIKIMQEKGVPADRILSIKGSINEPGFPEELIKQTIEKWGRLDVLVNNAAVIQAPAIDINSIENYDYVFNINLRSLVLLSQLAIPHLLKTKGNVVNISSVVALKMHKDFLYYCMTKAALDHYTKGCAARYAPEGLRFNCVNPGYTRTPIFTRHEDNIDAEAATDHMEATFIRQSVPTKRMATVREISEGILFLASPVASYCNGTCLLIDGGYASETMPCGRFDVYVN</sequence>
<dbReference type="WBParaSite" id="ACRNAN_scaffold866.g24489.t1">
    <property type="protein sequence ID" value="ACRNAN_scaffold866.g24489.t1"/>
    <property type="gene ID" value="ACRNAN_scaffold866.g24489"/>
</dbReference>
<protein>
    <submittedName>
        <fullName evidence="3">Uncharacterized protein</fullName>
    </submittedName>
</protein>
<evidence type="ECO:0000256" key="1">
    <source>
        <dbReference type="RuleBase" id="RU000363"/>
    </source>
</evidence>
<accession>A0A914EIP4</accession>